<feature type="domain" description="PDZ" evidence="4">
    <location>
        <begin position="118"/>
        <end position="176"/>
    </location>
</feature>
<dbReference type="FunFam" id="2.30.42.10:FF:000107">
    <property type="entry name" value="26S proteasome non-ATPase regulatory subunit 9"/>
    <property type="match status" value="1"/>
</dbReference>
<dbReference type="Gene3D" id="6.10.140.1710">
    <property type="match status" value="1"/>
</dbReference>
<dbReference type="OrthoDB" id="72325at2759"/>
<evidence type="ECO:0000256" key="1">
    <source>
        <dbReference type="ARBA" id="ARBA00005256"/>
    </source>
</evidence>
<keyword evidence="2" id="KW-0143">Chaperone</keyword>
<dbReference type="Gene3D" id="2.30.42.10">
    <property type="match status" value="1"/>
</dbReference>
<dbReference type="Pfam" id="PF18265">
    <property type="entry name" value="Nas2_N"/>
    <property type="match status" value="1"/>
</dbReference>
<dbReference type="EMBL" id="KI925458">
    <property type="protein sequence ID" value="ETW81713.1"/>
    <property type="molecule type" value="Genomic_DNA"/>
</dbReference>
<evidence type="ECO:0000313" key="7">
    <source>
        <dbReference type="Proteomes" id="UP000030671"/>
    </source>
</evidence>
<dbReference type="KEGG" id="hir:HETIRDRAFT_51465"/>
<dbReference type="HOGENOM" id="CLU_073146_0_0_1"/>
<dbReference type="GO" id="GO:0005634">
    <property type="term" value="C:nucleus"/>
    <property type="evidence" value="ECO:0007669"/>
    <property type="project" value="TreeGrafter"/>
</dbReference>
<dbReference type="FunCoup" id="W4K7D8">
    <property type="interactions" value="694"/>
</dbReference>
<dbReference type="InterPro" id="IPR036034">
    <property type="entry name" value="PDZ_sf"/>
</dbReference>
<dbReference type="InterPro" id="IPR041489">
    <property type="entry name" value="PDZ_6"/>
</dbReference>
<feature type="domain" description="Nas2 N-terminal" evidence="5">
    <location>
        <begin position="16"/>
        <end position="92"/>
    </location>
</feature>
<reference evidence="6 7" key="1">
    <citation type="journal article" date="2012" name="New Phytol.">
        <title>Insight into trade-off between wood decay and parasitism from the genome of a fungal forest pathogen.</title>
        <authorList>
            <person name="Olson A."/>
            <person name="Aerts A."/>
            <person name="Asiegbu F."/>
            <person name="Belbahri L."/>
            <person name="Bouzid O."/>
            <person name="Broberg A."/>
            <person name="Canback B."/>
            <person name="Coutinho P.M."/>
            <person name="Cullen D."/>
            <person name="Dalman K."/>
            <person name="Deflorio G."/>
            <person name="van Diepen L.T."/>
            <person name="Dunand C."/>
            <person name="Duplessis S."/>
            <person name="Durling M."/>
            <person name="Gonthier P."/>
            <person name="Grimwood J."/>
            <person name="Fossdal C.G."/>
            <person name="Hansson D."/>
            <person name="Henrissat B."/>
            <person name="Hietala A."/>
            <person name="Himmelstrand K."/>
            <person name="Hoffmeister D."/>
            <person name="Hogberg N."/>
            <person name="James T.Y."/>
            <person name="Karlsson M."/>
            <person name="Kohler A."/>
            <person name="Kues U."/>
            <person name="Lee Y.H."/>
            <person name="Lin Y.C."/>
            <person name="Lind M."/>
            <person name="Lindquist E."/>
            <person name="Lombard V."/>
            <person name="Lucas S."/>
            <person name="Lunden K."/>
            <person name="Morin E."/>
            <person name="Murat C."/>
            <person name="Park J."/>
            <person name="Raffaello T."/>
            <person name="Rouze P."/>
            <person name="Salamov A."/>
            <person name="Schmutz J."/>
            <person name="Solheim H."/>
            <person name="Stahlberg J."/>
            <person name="Velez H."/>
            <person name="de Vries R.P."/>
            <person name="Wiebenga A."/>
            <person name="Woodward S."/>
            <person name="Yakovlev I."/>
            <person name="Garbelotto M."/>
            <person name="Martin F."/>
            <person name="Grigoriev I.V."/>
            <person name="Stenlid J."/>
        </authorList>
    </citation>
    <scope>NUCLEOTIDE SEQUENCE [LARGE SCALE GENOMIC DNA]</scope>
    <source>
        <strain evidence="6 7">TC 32-1</strain>
    </source>
</reference>
<evidence type="ECO:0000259" key="5">
    <source>
        <dbReference type="Pfam" id="PF18265"/>
    </source>
</evidence>
<dbReference type="AlphaFoldDB" id="W4K7D8"/>
<name>W4K7D8_HETIT</name>
<protein>
    <recommendedName>
        <fullName evidence="3">Probable 26S proteasome regulatory subunit p27</fullName>
    </recommendedName>
</protein>
<evidence type="ECO:0000313" key="6">
    <source>
        <dbReference type="EMBL" id="ETW81713.1"/>
    </source>
</evidence>
<accession>W4K7D8</accession>
<evidence type="ECO:0000256" key="2">
    <source>
        <dbReference type="ARBA" id="ARBA00023186"/>
    </source>
</evidence>
<gene>
    <name evidence="6" type="ORF">HETIRDRAFT_51465</name>
</gene>
<dbReference type="InterPro" id="IPR040815">
    <property type="entry name" value="Nas2_N"/>
</dbReference>
<dbReference type="STRING" id="747525.W4K7D8"/>
<dbReference type="eggNOG" id="KOG3129">
    <property type="taxonomic scope" value="Eukaryota"/>
</dbReference>
<dbReference type="GeneID" id="20678181"/>
<keyword evidence="7" id="KW-1185">Reference proteome</keyword>
<proteinExistence type="inferred from homology"/>
<evidence type="ECO:0000256" key="3">
    <source>
        <dbReference type="ARBA" id="ARBA00068021"/>
    </source>
</evidence>
<dbReference type="GO" id="GO:0005737">
    <property type="term" value="C:cytoplasm"/>
    <property type="evidence" value="ECO:0007669"/>
    <property type="project" value="TreeGrafter"/>
</dbReference>
<organism evidence="6 7">
    <name type="scientific">Heterobasidion irregulare (strain TC 32-1)</name>
    <dbReference type="NCBI Taxonomy" id="747525"/>
    <lineage>
        <taxon>Eukaryota</taxon>
        <taxon>Fungi</taxon>
        <taxon>Dikarya</taxon>
        <taxon>Basidiomycota</taxon>
        <taxon>Agaricomycotina</taxon>
        <taxon>Agaricomycetes</taxon>
        <taxon>Russulales</taxon>
        <taxon>Bondarzewiaceae</taxon>
        <taxon>Heterobasidion</taxon>
        <taxon>Heterobasidion annosum species complex</taxon>
    </lineage>
</organism>
<dbReference type="Pfam" id="PF17820">
    <property type="entry name" value="PDZ_6"/>
    <property type="match status" value="1"/>
</dbReference>
<dbReference type="PANTHER" id="PTHR12651">
    <property type="entry name" value="26S PROTEASOME NON-ATPASE REGULATORY SUBUNIT 9"/>
    <property type="match status" value="1"/>
</dbReference>
<dbReference type="PANTHER" id="PTHR12651:SF1">
    <property type="entry name" value="26S PROTEASOME NON-ATPASE REGULATORY SUBUNIT 9"/>
    <property type="match status" value="1"/>
</dbReference>
<dbReference type="Proteomes" id="UP000030671">
    <property type="component" value="Unassembled WGS sequence"/>
</dbReference>
<dbReference type="RefSeq" id="XP_009545843.1">
    <property type="nucleotide sequence ID" value="XM_009547548.1"/>
</dbReference>
<sequence length="208" mass="22511">MGYSLPSPTSPVERARALMARKDAIEAELGAQAAILTANGTNMQEPLVDREGFPRADIDVWAVRHARVRVIELRNDLSALMGEIGKALESVYDPALAAPAGEHADEEARGALRPFAKVNAVAPDSPAADAGLQRDDLVVKFGHLRHTSFPTASSLQPLAEVVAENENKEIRVFVRRGEQRTVVLNFTPRQGWGGRGMLGCHLVPYTPS</sequence>
<dbReference type="SUPFAM" id="SSF50156">
    <property type="entry name" value="PDZ domain-like"/>
    <property type="match status" value="1"/>
</dbReference>
<dbReference type="InterPro" id="IPR035269">
    <property type="entry name" value="PSMD9"/>
</dbReference>
<dbReference type="GO" id="GO:0070682">
    <property type="term" value="P:proteasome regulatory particle assembly"/>
    <property type="evidence" value="ECO:0007669"/>
    <property type="project" value="InterPro"/>
</dbReference>
<dbReference type="InParanoid" id="W4K7D8"/>
<evidence type="ECO:0000259" key="4">
    <source>
        <dbReference type="Pfam" id="PF17820"/>
    </source>
</evidence>
<comment type="similarity">
    <text evidence="1">Belongs to the proteasome subunit p27 family.</text>
</comment>